<dbReference type="Proteomes" id="UP001148838">
    <property type="component" value="Unassembled WGS sequence"/>
</dbReference>
<gene>
    <name evidence="1" type="ORF">ANN_14666</name>
</gene>
<organism evidence="1 2">
    <name type="scientific">Periplaneta americana</name>
    <name type="common">American cockroach</name>
    <name type="synonym">Blatta americana</name>
    <dbReference type="NCBI Taxonomy" id="6978"/>
    <lineage>
        <taxon>Eukaryota</taxon>
        <taxon>Metazoa</taxon>
        <taxon>Ecdysozoa</taxon>
        <taxon>Arthropoda</taxon>
        <taxon>Hexapoda</taxon>
        <taxon>Insecta</taxon>
        <taxon>Pterygota</taxon>
        <taxon>Neoptera</taxon>
        <taxon>Polyneoptera</taxon>
        <taxon>Dictyoptera</taxon>
        <taxon>Blattodea</taxon>
        <taxon>Blattoidea</taxon>
        <taxon>Blattidae</taxon>
        <taxon>Blattinae</taxon>
        <taxon>Periplaneta</taxon>
    </lineage>
</organism>
<evidence type="ECO:0000313" key="2">
    <source>
        <dbReference type="Proteomes" id="UP001148838"/>
    </source>
</evidence>
<protein>
    <submittedName>
        <fullName evidence="1">Uncharacterized protein</fullName>
    </submittedName>
</protein>
<reference evidence="1 2" key="1">
    <citation type="journal article" date="2022" name="Allergy">
        <title>Genome assembly and annotation of Periplaneta americana reveal a comprehensive cockroach allergen profile.</title>
        <authorList>
            <person name="Wang L."/>
            <person name="Xiong Q."/>
            <person name="Saelim N."/>
            <person name="Wang L."/>
            <person name="Nong W."/>
            <person name="Wan A.T."/>
            <person name="Shi M."/>
            <person name="Liu X."/>
            <person name="Cao Q."/>
            <person name="Hui J.H.L."/>
            <person name="Sookrung N."/>
            <person name="Leung T.F."/>
            <person name="Tungtrongchitr A."/>
            <person name="Tsui S.K.W."/>
        </authorList>
    </citation>
    <scope>NUCLEOTIDE SEQUENCE [LARGE SCALE GENOMIC DNA]</scope>
    <source>
        <strain evidence="1">PWHHKU_190912</strain>
    </source>
</reference>
<name>A0ABQ8SWW0_PERAM</name>
<sequence>MLWNVTRQHAVKGGSKIIFYNCASSMCYGKLAGTKTRQTTCKKSKTIEEFSTLFHEKMLVQTLVMPHFDYCDILLTDLSVTSAQRLQRVHNMCVRFVCNIRRADHGKAPITIDSTNICLDHKIGDNMKKDKTDTNARYKCKWGVRQLKIHRWFRLCSDATGNLHGSLEQVNEAYNLNRTKYSRTFFGYHNIIWLVKFLDSRLDDKSFSTE</sequence>
<dbReference type="EMBL" id="JAJSOF020000019">
    <property type="protein sequence ID" value="KAJ4438719.1"/>
    <property type="molecule type" value="Genomic_DNA"/>
</dbReference>
<accession>A0ABQ8SWW0</accession>
<proteinExistence type="predicted"/>
<keyword evidence="2" id="KW-1185">Reference proteome</keyword>
<evidence type="ECO:0000313" key="1">
    <source>
        <dbReference type="EMBL" id="KAJ4438719.1"/>
    </source>
</evidence>
<comment type="caution">
    <text evidence="1">The sequence shown here is derived from an EMBL/GenBank/DDBJ whole genome shotgun (WGS) entry which is preliminary data.</text>
</comment>